<reference evidence="2 3" key="1">
    <citation type="journal article" date="2019" name="Sci. Rep.">
        <title>Orb-weaving spider Araneus ventricosus genome elucidates the spidroin gene catalogue.</title>
        <authorList>
            <person name="Kono N."/>
            <person name="Nakamura H."/>
            <person name="Ohtoshi R."/>
            <person name="Moran D.A.P."/>
            <person name="Shinohara A."/>
            <person name="Yoshida Y."/>
            <person name="Fujiwara M."/>
            <person name="Mori M."/>
            <person name="Tomita M."/>
            <person name="Arakawa K."/>
        </authorList>
    </citation>
    <scope>NUCLEOTIDE SEQUENCE [LARGE SCALE GENOMIC DNA]</scope>
</reference>
<proteinExistence type="predicted"/>
<keyword evidence="3" id="KW-1185">Reference proteome</keyword>
<name>A0A4Y2HLH7_ARAVE</name>
<accession>A0A4Y2HLH7</accession>
<evidence type="ECO:0000313" key="3">
    <source>
        <dbReference type="Proteomes" id="UP000499080"/>
    </source>
</evidence>
<comment type="caution">
    <text evidence="2">The sequence shown here is derived from an EMBL/GenBank/DDBJ whole genome shotgun (WGS) entry which is preliminary data.</text>
</comment>
<organism evidence="2 3">
    <name type="scientific">Araneus ventricosus</name>
    <name type="common">Orbweaver spider</name>
    <name type="synonym">Epeira ventricosa</name>
    <dbReference type="NCBI Taxonomy" id="182803"/>
    <lineage>
        <taxon>Eukaryota</taxon>
        <taxon>Metazoa</taxon>
        <taxon>Ecdysozoa</taxon>
        <taxon>Arthropoda</taxon>
        <taxon>Chelicerata</taxon>
        <taxon>Arachnida</taxon>
        <taxon>Araneae</taxon>
        <taxon>Araneomorphae</taxon>
        <taxon>Entelegynae</taxon>
        <taxon>Araneoidea</taxon>
        <taxon>Araneidae</taxon>
        <taxon>Araneus</taxon>
    </lineage>
</organism>
<protein>
    <submittedName>
        <fullName evidence="2">Uncharacterized protein</fullName>
    </submittedName>
</protein>
<dbReference type="EMBL" id="BGPR01002007">
    <property type="protein sequence ID" value="GBM66088.1"/>
    <property type="molecule type" value="Genomic_DNA"/>
</dbReference>
<evidence type="ECO:0000313" key="2">
    <source>
        <dbReference type="EMBL" id="GBM66088.1"/>
    </source>
</evidence>
<feature type="compositionally biased region" description="Low complexity" evidence="1">
    <location>
        <begin position="65"/>
        <end position="74"/>
    </location>
</feature>
<dbReference type="AlphaFoldDB" id="A0A4Y2HLH7"/>
<sequence>MIQNEYKNVVLSCGHDVHECCARHLDLPSSLCLRCMKPLTDDDTEKIRRVSKDDDTYTSMDDDTSSTNFWTDSSTDSDDDSSMDASIDECFNLQAM</sequence>
<gene>
    <name evidence="2" type="ORF">AVEN_169760_1</name>
</gene>
<evidence type="ECO:0000256" key="1">
    <source>
        <dbReference type="SAM" id="MobiDB-lite"/>
    </source>
</evidence>
<feature type="region of interest" description="Disordered" evidence="1">
    <location>
        <begin position="51"/>
        <end position="84"/>
    </location>
</feature>
<dbReference type="Proteomes" id="UP000499080">
    <property type="component" value="Unassembled WGS sequence"/>
</dbReference>